<dbReference type="EMBL" id="KQ244000">
    <property type="protein sequence ID" value="KNC74896.1"/>
    <property type="molecule type" value="Genomic_DNA"/>
</dbReference>
<accession>A0A0L0FEI8</accession>
<dbReference type="Gene3D" id="4.10.60.10">
    <property type="entry name" value="Zinc finger, CCHC-type"/>
    <property type="match status" value="1"/>
</dbReference>
<dbReference type="GO" id="GO:0008270">
    <property type="term" value="F:zinc ion binding"/>
    <property type="evidence" value="ECO:0007669"/>
    <property type="project" value="UniProtKB-KW"/>
</dbReference>
<dbReference type="SUPFAM" id="SSF57756">
    <property type="entry name" value="Retrovirus zinc finger-like domains"/>
    <property type="match status" value="1"/>
</dbReference>
<evidence type="ECO:0000313" key="5">
    <source>
        <dbReference type="Proteomes" id="UP000054560"/>
    </source>
</evidence>
<name>A0A0L0FEI8_9EUKA</name>
<dbReference type="AlphaFoldDB" id="A0A0L0FEI8"/>
<evidence type="ECO:0000256" key="1">
    <source>
        <dbReference type="PROSITE-ProRule" id="PRU00047"/>
    </source>
</evidence>
<feature type="region of interest" description="Disordered" evidence="2">
    <location>
        <begin position="88"/>
        <end position="113"/>
    </location>
</feature>
<sequence length="125" mass="13787">MVLPPNWQTECIEKLMAIRKTGAVQAYTDKFQELLLDVPNMQENEDVAISIKGHDDQLKMEVRLKLTNEDGLVEAMKIADIVASIIQKSSGARDKAEESSQGTDGNSSKDKCNMCGRAGHFAKDC</sequence>
<feature type="domain" description="CCHC-type" evidence="3">
    <location>
        <begin position="111"/>
        <end position="125"/>
    </location>
</feature>
<evidence type="ECO:0000256" key="2">
    <source>
        <dbReference type="SAM" id="MobiDB-lite"/>
    </source>
</evidence>
<reference evidence="4 5" key="1">
    <citation type="submission" date="2011-02" db="EMBL/GenBank/DDBJ databases">
        <title>The Genome Sequence of Sphaeroforma arctica JP610.</title>
        <authorList>
            <consortium name="The Broad Institute Genome Sequencing Platform"/>
            <person name="Russ C."/>
            <person name="Cuomo C."/>
            <person name="Young S.K."/>
            <person name="Zeng Q."/>
            <person name="Gargeya S."/>
            <person name="Alvarado L."/>
            <person name="Berlin A."/>
            <person name="Chapman S.B."/>
            <person name="Chen Z."/>
            <person name="Freedman E."/>
            <person name="Gellesch M."/>
            <person name="Goldberg J."/>
            <person name="Griggs A."/>
            <person name="Gujja S."/>
            <person name="Heilman E."/>
            <person name="Heiman D."/>
            <person name="Howarth C."/>
            <person name="Mehta T."/>
            <person name="Neiman D."/>
            <person name="Pearson M."/>
            <person name="Roberts A."/>
            <person name="Saif S."/>
            <person name="Shea T."/>
            <person name="Shenoy N."/>
            <person name="Sisk P."/>
            <person name="Stolte C."/>
            <person name="Sykes S."/>
            <person name="White J."/>
            <person name="Yandava C."/>
            <person name="Burger G."/>
            <person name="Gray M.W."/>
            <person name="Holland P.W.H."/>
            <person name="King N."/>
            <person name="Lang F.B.F."/>
            <person name="Roger A.J."/>
            <person name="Ruiz-Trillo I."/>
            <person name="Haas B."/>
            <person name="Nusbaum C."/>
            <person name="Birren B."/>
        </authorList>
    </citation>
    <scope>NUCLEOTIDE SEQUENCE [LARGE SCALE GENOMIC DNA]</scope>
    <source>
        <strain evidence="4 5">JP610</strain>
    </source>
</reference>
<keyword evidence="1" id="KW-0479">Metal-binding</keyword>
<dbReference type="InterPro" id="IPR036875">
    <property type="entry name" value="Znf_CCHC_sf"/>
</dbReference>
<dbReference type="Proteomes" id="UP000054560">
    <property type="component" value="Unassembled WGS sequence"/>
</dbReference>
<keyword evidence="1" id="KW-0862">Zinc</keyword>
<keyword evidence="1" id="KW-0863">Zinc-finger</keyword>
<organism evidence="4 5">
    <name type="scientific">Sphaeroforma arctica JP610</name>
    <dbReference type="NCBI Taxonomy" id="667725"/>
    <lineage>
        <taxon>Eukaryota</taxon>
        <taxon>Ichthyosporea</taxon>
        <taxon>Ichthyophonida</taxon>
        <taxon>Sphaeroforma</taxon>
    </lineage>
</organism>
<gene>
    <name evidence="4" type="ORF">SARC_12568</name>
</gene>
<evidence type="ECO:0000313" key="4">
    <source>
        <dbReference type="EMBL" id="KNC74896.1"/>
    </source>
</evidence>
<dbReference type="GeneID" id="25913072"/>
<protein>
    <recommendedName>
        <fullName evidence="3">CCHC-type domain-containing protein</fullName>
    </recommendedName>
</protein>
<dbReference type="RefSeq" id="XP_014148798.1">
    <property type="nucleotide sequence ID" value="XM_014293323.1"/>
</dbReference>
<dbReference type="InterPro" id="IPR001878">
    <property type="entry name" value="Znf_CCHC"/>
</dbReference>
<dbReference type="PROSITE" id="PS50158">
    <property type="entry name" value="ZF_CCHC"/>
    <property type="match status" value="1"/>
</dbReference>
<keyword evidence="5" id="KW-1185">Reference proteome</keyword>
<dbReference type="GO" id="GO:0003676">
    <property type="term" value="F:nucleic acid binding"/>
    <property type="evidence" value="ECO:0007669"/>
    <property type="project" value="InterPro"/>
</dbReference>
<proteinExistence type="predicted"/>
<evidence type="ECO:0000259" key="3">
    <source>
        <dbReference type="PROSITE" id="PS50158"/>
    </source>
</evidence>